<dbReference type="Proteomes" id="UP000016800">
    <property type="component" value="Chromosome I"/>
</dbReference>
<dbReference type="GeneID" id="35395223"/>
<evidence type="ECO:0000313" key="2">
    <source>
        <dbReference type="EMBL" id="CCT61774.1"/>
    </source>
</evidence>
<evidence type="ECO:0000313" key="3">
    <source>
        <dbReference type="Proteomes" id="UP000016800"/>
    </source>
</evidence>
<feature type="region of interest" description="Disordered" evidence="1">
    <location>
        <begin position="1"/>
        <end position="78"/>
    </location>
</feature>
<proteinExistence type="predicted"/>
<keyword evidence="3" id="KW-1185">Reference proteome</keyword>
<feature type="compositionally biased region" description="Polar residues" evidence="1">
    <location>
        <begin position="151"/>
        <end position="171"/>
    </location>
</feature>
<dbReference type="EMBL" id="HF679023">
    <property type="protein sequence ID" value="CCT61774.1"/>
    <property type="molecule type" value="Genomic_DNA"/>
</dbReference>
<evidence type="ECO:0000256" key="1">
    <source>
        <dbReference type="SAM" id="MobiDB-lite"/>
    </source>
</evidence>
<gene>
    <name evidence="2" type="ORF">FFUJ_01738</name>
</gene>
<dbReference type="RefSeq" id="XP_023423855.1">
    <property type="nucleotide sequence ID" value="XM_023575373.1"/>
</dbReference>
<sequence>MSDIPRVNSGYKRKKSEGHQVMQNLEASSLASFKTTEDSENISGAAKKGGNSSDNGSPPTKKKKRTHKPRKVIKGQPPTMASACYDCAHIRSSCKVPVGQAVELGQQLQNFALHIVDSQSADERATQVEWLQRAKAAKASLTADQEMPSVAPNQGSQSASEELDPASSSNMPPVGRMERFSTVPTHPIQSG</sequence>
<feature type="compositionally biased region" description="Basic residues" evidence="1">
    <location>
        <begin position="60"/>
        <end position="73"/>
    </location>
</feature>
<accession>S0DHQ4</accession>
<reference evidence="3" key="1">
    <citation type="journal article" date="2013" name="PLoS Pathog.">
        <title>Deciphering the cryptic genome: genome-wide analyses of the rice pathogen Fusarium fujikuroi reveal complex regulation of secondary metabolism and novel metabolites.</title>
        <authorList>
            <person name="Wiemann P."/>
            <person name="Sieber C.M."/>
            <person name="von Bargen K.W."/>
            <person name="Studt L."/>
            <person name="Niehaus E.M."/>
            <person name="Espino J.J."/>
            <person name="Huss K."/>
            <person name="Michielse C.B."/>
            <person name="Albermann S."/>
            <person name="Wagner D."/>
            <person name="Bergner S.V."/>
            <person name="Connolly L.R."/>
            <person name="Fischer A."/>
            <person name="Reuter G."/>
            <person name="Kleigrewe K."/>
            <person name="Bald T."/>
            <person name="Wingfield B.D."/>
            <person name="Ophir R."/>
            <person name="Freeman S."/>
            <person name="Hippler M."/>
            <person name="Smith K.M."/>
            <person name="Brown D.W."/>
            <person name="Proctor R.H."/>
            <person name="Munsterkotter M."/>
            <person name="Freitag M."/>
            <person name="Humpf H.U."/>
            <person name="Guldener U."/>
            <person name="Tudzynski B."/>
        </authorList>
    </citation>
    <scope>NUCLEOTIDE SEQUENCE [LARGE SCALE GENOMIC DNA]</scope>
    <source>
        <strain evidence="3">CBS 195.34 / IMI 58289 / NRRL A-6831</strain>
    </source>
</reference>
<feature type="compositionally biased region" description="Polar residues" evidence="1">
    <location>
        <begin position="182"/>
        <end position="191"/>
    </location>
</feature>
<feature type="compositionally biased region" description="Polar residues" evidence="1">
    <location>
        <begin position="21"/>
        <end position="34"/>
    </location>
</feature>
<protein>
    <submittedName>
        <fullName evidence="2">Uncharacterized protein</fullName>
    </submittedName>
</protein>
<dbReference type="VEuPathDB" id="FungiDB:FFUJ_01738"/>
<feature type="region of interest" description="Disordered" evidence="1">
    <location>
        <begin position="135"/>
        <end position="191"/>
    </location>
</feature>
<dbReference type="HOGENOM" id="CLU_1421510_0_0_1"/>
<organism evidence="2 3">
    <name type="scientific">Gibberella fujikuroi (strain CBS 195.34 / IMI 58289 / NRRL A-6831)</name>
    <name type="common">Bakanae and foot rot disease fungus</name>
    <name type="synonym">Fusarium fujikuroi</name>
    <dbReference type="NCBI Taxonomy" id="1279085"/>
    <lineage>
        <taxon>Eukaryota</taxon>
        <taxon>Fungi</taxon>
        <taxon>Dikarya</taxon>
        <taxon>Ascomycota</taxon>
        <taxon>Pezizomycotina</taxon>
        <taxon>Sordariomycetes</taxon>
        <taxon>Hypocreomycetidae</taxon>
        <taxon>Hypocreales</taxon>
        <taxon>Nectriaceae</taxon>
        <taxon>Fusarium</taxon>
        <taxon>Fusarium fujikuroi species complex</taxon>
    </lineage>
</organism>
<name>S0DHQ4_GIBF5</name>
<dbReference type="AlphaFoldDB" id="S0DHQ4"/>